<proteinExistence type="predicted"/>
<evidence type="ECO:0000259" key="3">
    <source>
        <dbReference type="Pfam" id="PF13386"/>
    </source>
</evidence>
<feature type="transmembrane region" description="Helical" evidence="2">
    <location>
        <begin position="55"/>
        <end position="74"/>
    </location>
</feature>
<evidence type="ECO:0000256" key="2">
    <source>
        <dbReference type="SAM" id="Phobius"/>
    </source>
</evidence>
<sequence length="251" mass="26943">MTTSLLIAALTMGFFGSPHCLGMCGGIVAAFGLSMKNLSVTKRRILITTYHIGRLISYTTLGVIASMVGSQVIAPFLTNNDLPRMLLGGALVLAALLMLGAPVLTRFERLGMGLWQSLTPIRQKVLPIDSVPKALGAGMLWGLLPCGLVYGALVVSVGMSTTFNHALSGAIFMMFFGLGTLPMLIATDSMIGLLQNTVKRFNLRKLSGMLMLISGLAIALSPAIMHRLHHTHEHDGGHHSHQNLHDAHHHH</sequence>
<feature type="domain" description="Urease accessory protein UreH-like transmembrane" evidence="3">
    <location>
        <begin position="8"/>
        <end position="216"/>
    </location>
</feature>
<keyword evidence="2" id="KW-0812">Transmembrane</keyword>
<feature type="transmembrane region" description="Helical" evidence="2">
    <location>
        <begin position="206"/>
        <end position="225"/>
    </location>
</feature>
<dbReference type="EMBL" id="JBJJXE010000002">
    <property type="protein sequence ID" value="MFL1731860.1"/>
    <property type="molecule type" value="Genomic_DNA"/>
</dbReference>
<dbReference type="RefSeq" id="WP_407068637.1">
    <property type="nucleotide sequence ID" value="NZ_JBJJXE010000002.1"/>
</dbReference>
<dbReference type="Pfam" id="PF13386">
    <property type="entry name" value="DsbD_2"/>
    <property type="match status" value="1"/>
</dbReference>
<evidence type="ECO:0000256" key="1">
    <source>
        <dbReference type="SAM" id="MobiDB-lite"/>
    </source>
</evidence>
<feature type="transmembrane region" description="Helical" evidence="2">
    <location>
        <begin position="171"/>
        <end position="194"/>
    </location>
</feature>
<gene>
    <name evidence="4" type="ORF">ACJHVH_02420</name>
</gene>
<dbReference type="Proteomes" id="UP001624684">
    <property type="component" value="Unassembled WGS sequence"/>
</dbReference>
<reference evidence="4 5" key="1">
    <citation type="submission" date="2024-11" db="EMBL/GenBank/DDBJ databases">
        <title>First Report of Moraxella oculi in Brazil in an Infectious Bovine Keratoconjunctivitis Outbreak.</title>
        <authorList>
            <person name="Carvalho C.V."/>
            <person name="Domingues R."/>
            <person name="Coutinho C."/>
            <person name="Honorio N.T.B.S."/>
            <person name="Faza D.R.L.R."/>
            <person name="Carvalho W.A."/>
            <person name="Machado A.B.F."/>
            <person name="Martins M.F."/>
            <person name="Gaspar E.B."/>
        </authorList>
    </citation>
    <scope>NUCLEOTIDE SEQUENCE [LARGE SCALE GENOMIC DNA]</scope>
    <source>
        <strain evidence="4 5">2117LE</strain>
    </source>
</reference>
<feature type="transmembrane region" description="Helical" evidence="2">
    <location>
        <begin position="6"/>
        <end position="34"/>
    </location>
</feature>
<feature type="transmembrane region" description="Helical" evidence="2">
    <location>
        <begin position="134"/>
        <end position="159"/>
    </location>
</feature>
<accession>A0ABW8U4S9</accession>
<evidence type="ECO:0000313" key="5">
    <source>
        <dbReference type="Proteomes" id="UP001624684"/>
    </source>
</evidence>
<feature type="transmembrane region" description="Helical" evidence="2">
    <location>
        <begin position="86"/>
        <end position="104"/>
    </location>
</feature>
<comment type="caution">
    <text evidence="4">The sequence shown here is derived from an EMBL/GenBank/DDBJ whole genome shotgun (WGS) entry which is preliminary data.</text>
</comment>
<dbReference type="PANTHER" id="PTHR42208:SF1">
    <property type="entry name" value="HEAVY METAL TRANSPORTER"/>
    <property type="match status" value="1"/>
</dbReference>
<organism evidence="4 5">
    <name type="scientific">Moraxella oculi</name>
    <dbReference type="NCBI Taxonomy" id="2940516"/>
    <lineage>
        <taxon>Bacteria</taxon>
        <taxon>Pseudomonadati</taxon>
        <taxon>Pseudomonadota</taxon>
        <taxon>Gammaproteobacteria</taxon>
        <taxon>Moraxellales</taxon>
        <taxon>Moraxellaceae</taxon>
        <taxon>Moraxella</taxon>
    </lineage>
</organism>
<keyword evidence="2" id="KW-1133">Transmembrane helix</keyword>
<feature type="region of interest" description="Disordered" evidence="1">
    <location>
        <begin position="232"/>
        <end position="251"/>
    </location>
</feature>
<protein>
    <submittedName>
        <fullName evidence="4">Sulfite exporter TauE/SafE family protein</fullName>
    </submittedName>
</protein>
<evidence type="ECO:0000313" key="4">
    <source>
        <dbReference type="EMBL" id="MFL1731860.1"/>
    </source>
</evidence>
<keyword evidence="5" id="KW-1185">Reference proteome</keyword>
<keyword evidence="2" id="KW-0472">Membrane</keyword>
<dbReference type="InterPro" id="IPR039447">
    <property type="entry name" value="UreH-like_TM_dom"/>
</dbReference>
<dbReference type="PANTHER" id="PTHR42208">
    <property type="entry name" value="HEAVY METAL TRANSPORTER-RELATED"/>
    <property type="match status" value="1"/>
</dbReference>
<name>A0ABW8U4S9_9GAMM</name>